<comment type="cofactor">
    <cofactor evidence="1">
        <name>Mg(2+)</name>
        <dbReference type="ChEBI" id="CHEBI:18420"/>
    </cofactor>
    <text evidence="1">Binds 2 magnesium ions per subunit.</text>
</comment>
<gene>
    <name evidence="2" type="ORF">ABWT76_005094</name>
</gene>
<dbReference type="InterPro" id="IPR050792">
    <property type="entry name" value="ADP-ribosylglycohydrolase"/>
</dbReference>
<dbReference type="PANTHER" id="PTHR16222:SF35">
    <property type="entry name" value="ADP-RIBOSYLGLYCOHYDROLASE"/>
    <property type="match status" value="1"/>
</dbReference>
<evidence type="ECO:0000256" key="1">
    <source>
        <dbReference type="PIRSR" id="PIRSR605502-1"/>
    </source>
</evidence>
<dbReference type="InterPro" id="IPR005502">
    <property type="entry name" value="Ribosyl_crysJ1"/>
</dbReference>
<reference evidence="2" key="1">
    <citation type="submission" date="2024-07" db="EMBL/GenBank/DDBJ databases">
        <authorList>
            <person name="Kim Y.J."/>
            <person name="Jeong J.Y."/>
        </authorList>
    </citation>
    <scope>NUCLEOTIDE SEQUENCE</scope>
    <source>
        <strain evidence="2">GIHE-MW2</strain>
    </source>
</reference>
<evidence type="ECO:0000313" key="2">
    <source>
        <dbReference type="EMBL" id="XCM36338.1"/>
    </source>
</evidence>
<dbReference type="Gene3D" id="1.10.4080.10">
    <property type="entry name" value="ADP-ribosylation/Crystallin J1"/>
    <property type="match status" value="2"/>
</dbReference>
<feature type="binding site" evidence="1">
    <location>
        <position position="509"/>
    </location>
    <ligand>
        <name>Mg(2+)</name>
        <dbReference type="ChEBI" id="CHEBI:18420"/>
        <label>1</label>
    </ligand>
</feature>
<sequence length="795" mass="88637">MNNKREILDYLFQTGQIDIKRSKIFDLDLSPMPPSFFDFDRVEGMMLGLAIGDALGVTTEGMLPRYRHTISGSFQRTQQQIDKSHQRNIRDYANQPLQKPNNHYWEIRDYLPNKYANNQCIGIPSDDTQMAFWTLEQAIADGGFNPENLAERFNQNRIFGIGSTVRKFLINYQCHQPWFECGIKSAGNGALMRIAPMLIPHLKFGKSDLWVDTALSAMLTHNDSGSIAACLSFIYMLWQLLTMKTPPKPEWWLNTYIEIARDLEIDSSYCFRGGAFLNYQGSIWQFLDEQVREAYRQNLSVIDACNQWYSGAYLLETVPTVIYILMKHGDNPEEAIVRAVNDTVDNDTVAAIVGAAVGALHGKDRLPQRWIANLSGRTKENDDGRVFELLKMARKVWWDSTIPNPSMNVLVKTAQLLAAKTAKLSEKSSEVQPPLSQDLMAKAAEKTVSESAQNTEDAALGCFLGAVVGDAAGGVLEFINRSATPEEVDRAMRMCGGGIWNLTPGQVTDDTELAICLARALCLSPTFDRENIARSYAKWIESEPFDMGLTTYRSLGCFDQNPTWREICQKQGYAAGMSQAAAKFCMESKANGSLMRIAPLGIWGYRLDDAELAQYAQEDCRLSHPHPTCCDAVACYTIAIASLIREPGDRQTAFERAERWAISYGNAEVRGWLEKARLNLPVLYYPQAGFVKIAFSHAFRHLIKGSSFVEAIEETLFGGGDTDTNACIVGGLLGAACGAASIPKTAIDPVLNCDTEQGIHPRPAFVHPRQVPELVTYLLRERASAPLRDRSTTIN</sequence>
<dbReference type="RefSeq" id="WP_354635158.1">
    <property type="nucleotide sequence ID" value="NZ_CP159837.1"/>
</dbReference>
<dbReference type="Pfam" id="PF03747">
    <property type="entry name" value="ADP_ribosyl_GH"/>
    <property type="match status" value="2"/>
</dbReference>
<accession>A0AAU8JCW1</accession>
<feature type="binding site" evidence="1">
    <location>
        <position position="724"/>
    </location>
    <ligand>
        <name>Mg(2+)</name>
        <dbReference type="ChEBI" id="CHEBI:18420"/>
        <label>1</label>
    </ligand>
</feature>
<proteinExistence type="predicted"/>
<keyword evidence="1" id="KW-0460">Magnesium</keyword>
<dbReference type="GO" id="GO:0046872">
    <property type="term" value="F:metal ion binding"/>
    <property type="evidence" value="ECO:0007669"/>
    <property type="project" value="UniProtKB-KW"/>
</dbReference>
<feature type="binding site" evidence="1">
    <location>
        <position position="723"/>
    </location>
    <ligand>
        <name>Mg(2+)</name>
        <dbReference type="ChEBI" id="CHEBI:18420"/>
        <label>1</label>
    </ligand>
</feature>
<dbReference type="EMBL" id="CP159837">
    <property type="protein sequence ID" value="XCM36338.1"/>
    <property type="molecule type" value="Genomic_DNA"/>
</dbReference>
<dbReference type="InterPro" id="IPR036705">
    <property type="entry name" value="Ribosyl_crysJ1_sf"/>
</dbReference>
<feature type="binding site" evidence="1">
    <location>
        <position position="508"/>
    </location>
    <ligand>
        <name>Mg(2+)</name>
        <dbReference type="ChEBI" id="CHEBI:18420"/>
        <label>1</label>
    </ligand>
</feature>
<dbReference type="SUPFAM" id="SSF101478">
    <property type="entry name" value="ADP-ribosylglycohydrolase"/>
    <property type="match status" value="2"/>
</dbReference>
<feature type="binding site" evidence="1">
    <location>
        <position position="510"/>
    </location>
    <ligand>
        <name>Mg(2+)</name>
        <dbReference type="ChEBI" id="CHEBI:18420"/>
        <label>1</label>
    </ligand>
</feature>
<keyword evidence="1" id="KW-0479">Metal-binding</keyword>
<dbReference type="PANTHER" id="PTHR16222">
    <property type="entry name" value="ADP-RIBOSYLGLYCOHYDROLASE"/>
    <property type="match status" value="1"/>
</dbReference>
<feature type="binding site" evidence="1">
    <location>
        <position position="721"/>
    </location>
    <ligand>
        <name>Mg(2+)</name>
        <dbReference type="ChEBI" id="CHEBI:18420"/>
        <label>1</label>
    </ligand>
</feature>
<dbReference type="AlphaFoldDB" id="A0AAU8JCW1"/>
<organism evidence="2">
    <name type="scientific">Planktothricoides raciborskii GIHE-MW2</name>
    <dbReference type="NCBI Taxonomy" id="2792601"/>
    <lineage>
        <taxon>Bacteria</taxon>
        <taxon>Bacillati</taxon>
        <taxon>Cyanobacteriota</taxon>
        <taxon>Cyanophyceae</taxon>
        <taxon>Oscillatoriophycideae</taxon>
        <taxon>Oscillatoriales</taxon>
        <taxon>Oscillatoriaceae</taxon>
        <taxon>Planktothricoides</taxon>
    </lineage>
</organism>
<name>A0AAU8JCW1_9CYAN</name>
<protein>
    <submittedName>
        <fullName evidence="2">ADP-ribosylglycohydrolase family protein</fullName>
    </submittedName>
</protein>